<reference evidence="1 2" key="1">
    <citation type="submission" date="2014-06" db="EMBL/GenBank/DDBJ databases">
        <title>Evolutionary Origins and Diversification of the Mycorrhizal Mutualists.</title>
        <authorList>
            <consortium name="DOE Joint Genome Institute"/>
            <consortium name="Mycorrhizal Genomics Consortium"/>
            <person name="Kohler A."/>
            <person name="Kuo A."/>
            <person name="Nagy L.G."/>
            <person name="Floudas D."/>
            <person name="Copeland A."/>
            <person name="Barry K.W."/>
            <person name="Cichocki N."/>
            <person name="Veneault-Fourrey C."/>
            <person name="LaButti K."/>
            <person name="Lindquist E.A."/>
            <person name="Lipzen A."/>
            <person name="Lundell T."/>
            <person name="Morin E."/>
            <person name="Murat C."/>
            <person name="Riley R."/>
            <person name="Ohm R."/>
            <person name="Sun H."/>
            <person name="Tunlid A."/>
            <person name="Henrissat B."/>
            <person name="Grigoriev I.V."/>
            <person name="Hibbett D.S."/>
            <person name="Martin F."/>
        </authorList>
    </citation>
    <scope>NUCLEOTIDE SEQUENCE [LARGE SCALE GENOMIC DNA]</scope>
    <source>
        <strain evidence="1 2">SS14</strain>
    </source>
</reference>
<dbReference type="EMBL" id="KN837269">
    <property type="protein sequence ID" value="KIJ30068.1"/>
    <property type="molecule type" value="Genomic_DNA"/>
</dbReference>
<sequence>MPFNYNPSIRILLHDITLAPLTTTASVISHNVELVVKILVGDKIIFQSNAVSKVESENLWMFKVKSEIPEECSIVAIHISDPSDDNVSVFHFKPVEVEPGAIIAKADKDRRFLHSMQIIPLDNSELSFQLSVGFEIQETLGGKLTT</sequence>
<evidence type="ECO:0000313" key="2">
    <source>
        <dbReference type="Proteomes" id="UP000054279"/>
    </source>
</evidence>
<keyword evidence="2" id="KW-1185">Reference proteome</keyword>
<protein>
    <submittedName>
        <fullName evidence="1">Unplaced genomic scaffold SPHSTscaffold_194, whole genome shotgun sequence</fullName>
    </submittedName>
</protein>
<evidence type="ECO:0000313" key="1">
    <source>
        <dbReference type="EMBL" id="KIJ30068.1"/>
    </source>
</evidence>
<proteinExistence type="predicted"/>
<name>A0A0C9TK22_SPHS4</name>
<dbReference type="Proteomes" id="UP000054279">
    <property type="component" value="Unassembled WGS sequence"/>
</dbReference>
<accession>A0A0C9TK22</accession>
<dbReference type="AlphaFoldDB" id="A0A0C9TK22"/>
<gene>
    <name evidence="1" type="ORF">M422DRAFT_268424</name>
</gene>
<organism evidence="1 2">
    <name type="scientific">Sphaerobolus stellatus (strain SS14)</name>
    <dbReference type="NCBI Taxonomy" id="990650"/>
    <lineage>
        <taxon>Eukaryota</taxon>
        <taxon>Fungi</taxon>
        <taxon>Dikarya</taxon>
        <taxon>Basidiomycota</taxon>
        <taxon>Agaricomycotina</taxon>
        <taxon>Agaricomycetes</taxon>
        <taxon>Phallomycetidae</taxon>
        <taxon>Geastrales</taxon>
        <taxon>Sphaerobolaceae</taxon>
        <taxon>Sphaerobolus</taxon>
    </lineage>
</organism>
<dbReference type="HOGENOM" id="CLU_122052_0_0_1"/>
<dbReference type="OrthoDB" id="3310495at2759"/>